<reference evidence="1 2" key="1">
    <citation type="journal article" date="2014" name="Genome Announc.">
        <title>Draft Genome Sequence of Streptomyces roseochromogenes subsp. oscitans DS 12.976, Producer of the Aminocoumarin Antibiotic Clorobiocin.</title>
        <authorList>
            <person name="Ruckert C."/>
            <person name="Kalinowski J."/>
            <person name="Heide L."/>
            <person name="Apel A.K."/>
        </authorList>
    </citation>
    <scope>NUCLEOTIDE SEQUENCE [LARGE SCALE GENOMIC DNA]</scope>
    <source>
        <strain evidence="1 2">DS 12.976</strain>
    </source>
</reference>
<keyword evidence="2" id="KW-1185">Reference proteome</keyword>
<dbReference type="EMBL" id="AWQX01000386">
    <property type="protein sequence ID" value="EST18925.1"/>
    <property type="molecule type" value="Genomic_DNA"/>
</dbReference>
<evidence type="ECO:0000313" key="1">
    <source>
        <dbReference type="EMBL" id="EST18925.1"/>
    </source>
</evidence>
<comment type="caution">
    <text evidence="1">The sequence shown here is derived from an EMBL/GenBank/DDBJ whole genome shotgun (WGS) entry which is preliminary data.</text>
</comment>
<evidence type="ECO:0008006" key="3">
    <source>
        <dbReference type="Google" id="ProtNLM"/>
    </source>
</evidence>
<accession>V6JGE4</accession>
<dbReference type="AlphaFoldDB" id="V6JGE4"/>
<organism evidence="1 2">
    <name type="scientific">Streptomyces roseochromogenus subsp. oscitans DS 12.976</name>
    <dbReference type="NCBI Taxonomy" id="1352936"/>
    <lineage>
        <taxon>Bacteria</taxon>
        <taxon>Bacillati</taxon>
        <taxon>Actinomycetota</taxon>
        <taxon>Actinomycetes</taxon>
        <taxon>Kitasatosporales</taxon>
        <taxon>Streptomycetaceae</taxon>
        <taxon>Streptomyces</taxon>
    </lineage>
</organism>
<sequence>MPSRWSGAISFGWSPCLRPWSPLPKIVKTAHPLGCYNPRIPDRIVFERVMAALVHGSGYERIAGPDCSDRTIRRRVKYWAELGLPPQLYALALRVYDRVIGLELGELSVDGCITKAPAAARQLAGPRWTGASKG</sequence>
<proteinExistence type="predicted"/>
<gene>
    <name evidence="1" type="ORF">M878_44220</name>
</gene>
<dbReference type="HOGENOM" id="CLU_1895076_0_0_11"/>
<name>V6JGE4_STRRC</name>
<dbReference type="PATRIC" id="fig|1352936.5.peg.9179"/>
<dbReference type="Proteomes" id="UP000017984">
    <property type="component" value="Chromosome"/>
</dbReference>
<evidence type="ECO:0000313" key="2">
    <source>
        <dbReference type="Proteomes" id="UP000017984"/>
    </source>
</evidence>
<protein>
    <recommendedName>
        <fullName evidence="3">Transposase</fullName>
    </recommendedName>
</protein>